<dbReference type="InterPro" id="IPR050557">
    <property type="entry name" value="RTX_toxin/Mannuronan_C5-epim"/>
</dbReference>
<name>A0A8G1EAI6_9RHOB</name>
<dbReference type="EMBL" id="CP069370">
    <property type="protein sequence ID" value="QYZ68650.1"/>
    <property type="molecule type" value="Genomic_DNA"/>
</dbReference>
<dbReference type="Pfam" id="PF00353">
    <property type="entry name" value="HemolysinCabind"/>
    <property type="match status" value="2"/>
</dbReference>
<accession>A0A8G1EAI6</accession>
<keyword evidence="4" id="KW-1185">Reference proteome</keyword>
<dbReference type="SUPFAM" id="SSF51120">
    <property type="entry name" value="beta-Roll"/>
    <property type="match status" value="1"/>
</dbReference>
<comment type="subcellular location">
    <subcellularLocation>
        <location evidence="1">Secreted</location>
    </subcellularLocation>
</comment>
<evidence type="ECO:0000313" key="3">
    <source>
        <dbReference type="EMBL" id="QYZ68650.1"/>
    </source>
</evidence>
<dbReference type="AlphaFoldDB" id="A0A8G1EAI6"/>
<dbReference type="GO" id="GO:0005509">
    <property type="term" value="F:calcium ion binding"/>
    <property type="evidence" value="ECO:0007669"/>
    <property type="project" value="InterPro"/>
</dbReference>
<dbReference type="RefSeq" id="WP_220660873.1">
    <property type="nucleotide sequence ID" value="NZ_CP069370.1"/>
</dbReference>
<dbReference type="InterPro" id="IPR036912">
    <property type="entry name" value="HasA_haem-bd_sf"/>
</dbReference>
<dbReference type="Gene3D" id="3.30.1500.10">
    <property type="entry name" value="Haem-binding HasA"/>
    <property type="match status" value="1"/>
</dbReference>
<reference evidence="3" key="1">
    <citation type="submission" date="2021-02" db="EMBL/GenBank/DDBJ databases">
        <title>Rhodobacter shimadae sp. nov., an aerobic anoxygenic phototrophic bacterium isolated from a hot spring.</title>
        <authorList>
            <person name="Muramatsu S."/>
            <person name="Haruta S."/>
            <person name="Hirose S."/>
            <person name="Hanada S."/>
        </authorList>
    </citation>
    <scope>NUCLEOTIDE SEQUENCE</scope>
    <source>
        <strain evidence="3">N10</strain>
    </source>
</reference>
<dbReference type="InterPro" id="IPR001343">
    <property type="entry name" value="Hemolysn_Ca-bd"/>
</dbReference>
<evidence type="ECO:0000256" key="1">
    <source>
        <dbReference type="ARBA" id="ARBA00004613"/>
    </source>
</evidence>
<dbReference type="InterPro" id="IPR011049">
    <property type="entry name" value="Serralysin-like_metalloprot_C"/>
</dbReference>
<proteinExistence type="predicted"/>
<dbReference type="KEGG" id="nsm:JO391_12805"/>
<sequence>MTKALTIDASALSGVDFNSYINTFFSSLAADSNDFYGGTPDIFYGRPYNVSGSQVLSTYTEGEAASPSVALIEGADLAYDYIHYGSSFGHGISGHIDSLTFGTWVDGVATGTQGIGESGEIAGLATGLLIDGLDLSAAAGSGTDTSTNLVYGVYKAVNALDAAYLYDLISTYAVEFTGSAGNDSVVAYNHDDVLMGGAGNDTMRGAGGRDVLLGDAGDDLLFGNGGADILRGGSGADRLVGGGGRDLLTGGSGADTFIIAKLPAQSDIDIITDFETGVDRLSLRQFGLTSLDDLTVTETADYVDLVTGTQTIRLEGLTAADLDSVSILF</sequence>
<dbReference type="PANTHER" id="PTHR38340">
    <property type="entry name" value="S-LAYER PROTEIN"/>
    <property type="match status" value="1"/>
</dbReference>
<dbReference type="PROSITE" id="PS00330">
    <property type="entry name" value="HEMOLYSIN_CALCIUM"/>
    <property type="match status" value="3"/>
</dbReference>
<keyword evidence="2" id="KW-0964">Secreted</keyword>
<dbReference type="Proteomes" id="UP000826300">
    <property type="component" value="Chromosome"/>
</dbReference>
<organism evidence="3 4">
    <name type="scientific">Neotabrizicola shimadae</name>
    <dbReference type="NCBI Taxonomy" id="2807096"/>
    <lineage>
        <taxon>Bacteria</taxon>
        <taxon>Pseudomonadati</taxon>
        <taxon>Pseudomonadota</taxon>
        <taxon>Alphaproteobacteria</taxon>
        <taxon>Rhodobacterales</taxon>
        <taxon>Paracoccaceae</taxon>
        <taxon>Neotabrizicola</taxon>
    </lineage>
</organism>
<dbReference type="PRINTS" id="PR00313">
    <property type="entry name" value="CABNDNGRPT"/>
</dbReference>
<evidence type="ECO:0000256" key="2">
    <source>
        <dbReference type="ARBA" id="ARBA00022525"/>
    </source>
</evidence>
<evidence type="ECO:0000313" key="4">
    <source>
        <dbReference type="Proteomes" id="UP000826300"/>
    </source>
</evidence>
<dbReference type="InterPro" id="IPR018511">
    <property type="entry name" value="Hemolysin-typ_Ca-bd_CS"/>
</dbReference>
<protein>
    <submittedName>
        <fullName evidence="3">Uncharacterized protein</fullName>
    </submittedName>
</protein>
<dbReference type="PANTHER" id="PTHR38340:SF1">
    <property type="entry name" value="S-LAYER PROTEIN"/>
    <property type="match status" value="1"/>
</dbReference>
<dbReference type="Gene3D" id="2.150.10.10">
    <property type="entry name" value="Serralysin-like metalloprotease, C-terminal"/>
    <property type="match status" value="1"/>
</dbReference>
<gene>
    <name evidence="3" type="ORF">JO391_12805</name>
</gene>
<dbReference type="GO" id="GO:0005576">
    <property type="term" value="C:extracellular region"/>
    <property type="evidence" value="ECO:0007669"/>
    <property type="project" value="UniProtKB-SubCell"/>
</dbReference>